<keyword evidence="7" id="KW-0511">Multifunctional enzyme</keyword>
<dbReference type="InterPro" id="IPR014030">
    <property type="entry name" value="Ketoacyl_synth_N"/>
</dbReference>
<feature type="region of interest" description="N-terminal hotdog fold" evidence="9">
    <location>
        <begin position="854"/>
        <end position="987"/>
    </location>
</feature>
<feature type="domain" description="Carrier" evidence="11">
    <location>
        <begin position="1680"/>
        <end position="1762"/>
    </location>
</feature>
<dbReference type="Proteomes" id="UP000632289">
    <property type="component" value="Unassembled WGS sequence"/>
</dbReference>
<comment type="cofactor">
    <cofactor evidence="1">
        <name>pantetheine 4'-phosphate</name>
        <dbReference type="ChEBI" id="CHEBI:47942"/>
    </cofactor>
</comment>
<dbReference type="SMART" id="SM00826">
    <property type="entry name" value="PKS_DH"/>
    <property type="match status" value="1"/>
</dbReference>
<dbReference type="SUPFAM" id="SSF53901">
    <property type="entry name" value="Thiolase-like"/>
    <property type="match status" value="1"/>
</dbReference>
<dbReference type="InterPro" id="IPR016039">
    <property type="entry name" value="Thiolase-like"/>
</dbReference>
<dbReference type="SMART" id="SM00823">
    <property type="entry name" value="PKS_PP"/>
    <property type="match status" value="1"/>
</dbReference>
<dbReference type="InterPro" id="IPR032821">
    <property type="entry name" value="PKS_assoc"/>
</dbReference>
<keyword evidence="4" id="KW-0597">Phosphoprotein</keyword>
<feature type="compositionally biased region" description="Low complexity" evidence="10">
    <location>
        <begin position="1170"/>
        <end position="1188"/>
    </location>
</feature>
<dbReference type="GO" id="GO:0033068">
    <property type="term" value="P:macrolide biosynthetic process"/>
    <property type="evidence" value="ECO:0007669"/>
    <property type="project" value="UniProtKB-ARBA"/>
</dbReference>
<name>A0A927IDC5_9ACTN</name>
<dbReference type="InterPro" id="IPR036736">
    <property type="entry name" value="ACP-like_sf"/>
</dbReference>
<feature type="compositionally biased region" description="Pro residues" evidence="10">
    <location>
        <begin position="1648"/>
        <end position="1661"/>
    </location>
</feature>
<dbReference type="InterPro" id="IPR049552">
    <property type="entry name" value="PKS_DH_N"/>
</dbReference>
<dbReference type="FunFam" id="3.40.47.10:FF:000019">
    <property type="entry name" value="Polyketide synthase type I"/>
    <property type="match status" value="1"/>
</dbReference>
<dbReference type="InterPro" id="IPR014031">
    <property type="entry name" value="Ketoacyl_synth_C"/>
</dbReference>
<keyword evidence="8" id="KW-0012">Acyltransferase</keyword>
<dbReference type="SUPFAM" id="SSF51735">
    <property type="entry name" value="NAD(P)-binding Rossmann-fold domains"/>
    <property type="match status" value="2"/>
</dbReference>
<comment type="pathway">
    <text evidence="2">Antibiotic biosynthesis.</text>
</comment>
<feature type="region of interest" description="Disordered" evidence="10">
    <location>
        <begin position="1643"/>
        <end position="1672"/>
    </location>
</feature>
<dbReference type="SMART" id="SM00825">
    <property type="entry name" value="PKS_KS"/>
    <property type="match status" value="1"/>
</dbReference>
<feature type="region of interest" description="Disordered" evidence="10">
    <location>
        <begin position="1812"/>
        <end position="1867"/>
    </location>
</feature>
<feature type="region of interest" description="Disordered" evidence="10">
    <location>
        <begin position="1169"/>
        <end position="1188"/>
    </location>
</feature>
<protein>
    <submittedName>
        <fullName evidence="14">SDR family NAD(P)-dependent oxidoreductase</fullName>
    </submittedName>
</protein>
<dbReference type="RefSeq" id="WP_191212262.1">
    <property type="nucleotide sequence ID" value="NZ_BAABKL010000046.1"/>
</dbReference>
<evidence type="ECO:0000313" key="15">
    <source>
        <dbReference type="Proteomes" id="UP000632289"/>
    </source>
</evidence>
<evidence type="ECO:0000256" key="4">
    <source>
        <dbReference type="ARBA" id="ARBA00022553"/>
    </source>
</evidence>
<feature type="active site" description="Proton acceptor; for dehydratase activity" evidence="9">
    <location>
        <position position="886"/>
    </location>
</feature>
<comment type="caution">
    <text evidence="14">The sequence shown here is derived from an EMBL/GenBank/DDBJ whole genome shotgun (WGS) entry which is preliminary data.</text>
</comment>
<gene>
    <name evidence="14" type="ORF">IF129_25820</name>
</gene>
<keyword evidence="5" id="KW-0808">Transferase</keyword>
<evidence type="ECO:0000313" key="14">
    <source>
        <dbReference type="EMBL" id="MBD3934963.1"/>
    </source>
</evidence>
<dbReference type="Pfam" id="PF08659">
    <property type="entry name" value="KR"/>
    <property type="match status" value="1"/>
</dbReference>
<dbReference type="SUPFAM" id="SSF47336">
    <property type="entry name" value="ACP-like"/>
    <property type="match status" value="1"/>
</dbReference>
<dbReference type="InterPro" id="IPR018201">
    <property type="entry name" value="Ketoacyl_synth_AS"/>
</dbReference>
<evidence type="ECO:0000256" key="9">
    <source>
        <dbReference type="PROSITE-ProRule" id="PRU01363"/>
    </source>
</evidence>
<dbReference type="PROSITE" id="PS00606">
    <property type="entry name" value="KS3_1"/>
    <property type="match status" value="1"/>
</dbReference>
<dbReference type="CDD" id="cd00833">
    <property type="entry name" value="PKS"/>
    <property type="match status" value="1"/>
</dbReference>
<evidence type="ECO:0000256" key="5">
    <source>
        <dbReference type="ARBA" id="ARBA00022679"/>
    </source>
</evidence>
<dbReference type="InterPro" id="IPR009081">
    <property type="entry name" value="PP-bd_ACP"/>
</dbReference>
<dbReference type="Gene3D" id="1.10.1200.10">
    <property type="entry name" value="ACP-like"/>
    <property type="match status" value="1"/>
</dbReference>
<feature type="domain" description="Ketosynthase family 3 (KS3)" evidence="12">
    <location>
        <begin position="45"/>
        <end position="470"/>
    </location>
</feature>
<dbReference type="InterPro" id="IPR015083">
    <property type="entry name" value="NorB/c/GfsB-D-like_docking"/>
</dbReference>
<dbReference type="GO" id="GO:0006633">
    <property type="term" value="P:fatty acid biosynthetic process"/>
    <property type="evidence" value="ECO:0007669"/>
    <property type="project" value="InterPro"/>
</dbReference>
<keyword evidence="15" id="KW-1185">Reference proteome</keyword>
<dbReference type="Gene3D" id="3.40.50.720">
    <property type="entry name" value="NAD(P)-binding Rossmann-like Domain"/>
    <property type="match status" value="1"/>
</dbReference>
<dbReference type="Pfam" id="PF00109">
    <property type="entry name" value="ketoacyl-synt"/>
    <property type="match status" value="1"/>
</dbReference>
<dbReference type="InterPro" id="IPR049551">
    <property type="entry name" value="PKS_DH_C"/>
</dbReference>
<dbReference type="InterPro" id="IPR020806">
    <property type="entry name" value="PKS_PP-bd"/>
</dbReference>
<dbReference type="Pfam" id="PF00550">
    <property type="entry name" value="PP-binding"/>
    <property type="match status" value="1"/>
</dbReference>
<dbReference type="Pfam" id="PF14765">
    <property type="entry name" value="PS-DH"/>
    <property type="match status" value="1"/>
</dbReference>
<evidence type="ECO:0000259" key="11">
    <source>
        <dbReference type="PROSITE" id="PS50075"/>
    </source>
</evidence>
<dbReference type="Gene3D" id="3.30.70.3290">
    <property type="match status" value="2"/>
</dbReference>
<organism evidence="14 15">
    <name type="scientific">Streptomyces chumphonensis</name>
    <dbReference type="NCBI Taxonomy" id="1214925"/>
    <lineage>
        <taxon>Bacteria</taxon>
        <taxon>Bacillati</taxon>
        <taxon>Actinomycetota</taxon>
        <taxon>Actinomycetes</taxon>
        <taxon>Kitasatosporales</taxon>
        <taxon>Streptomycetaceae</taxon>
        <taxon>Streptomyces</taxon>
    </lineage>
</organism>
<dbReference type="InterPro" id="IPR036291">
    <property type="entry name" value="NAD(P)-bd_dom_sf"/>
</dbReference>
<dbReference type="InterPro" id="IPR049900">
    <property type="entry name" value="PKS_mFAS_DH"/>
</dbReference>
<dbReference type="EMBL" id="JACXYU010000024">
    <property type="protein sequence ID" value="MBD3934963.1"/>
    <property type="molecule type" value="Genomic_DNA"/>
</dbReference>
<feature type="active site" description="Proton donor; for dehydratase activity" evidence="9">
    <location>
        <position position="1070"/>
    </location>
</feature>
<accession>A0A927IDC5</accession>
<dbReference type="InterPro" id="IPR020807">
    <property type="entry name" value="PKS_DH"/>
</dbReference>
<dbReference type="PANTHER" id="PTHR43775">
    <property type="entry name" value="FATTY ACID SYNTHASE"/>
    <property type="match status" value="1"/>
</dbReference>
<evidence type="ECO:0000256" key="1">
    <source>
        <dbReference type="ARBA" id="ARBA00001957"/>
    </source>
</evidence>
<dbReference type="GO" id="GO:0004312">
    <property type="term" value="F:fatty acid synthase activity"/>
    <property type="evidence" value="ECO:0007669"/>
    <property type="project" value="TreeGrafter"/>
</dbReference>
<evidence type="ECO:0000256" key="7">
    <source>
        <dbReference type="ARBA" id="ARBA00023268"/>
    </source>
</evidence>
<dbReference type="Gene3D" id="3.40.47.10">
    <property type="match status" value="1"/>
</dbReference>
<feature type="region of interest" description="C-terminal hotdog fold" evidence="9">
    <location>
        <begin position="1009"/>
        <end position="1153"/>
    </location>
</feature>
<dbReference type="SMART" id="SM00822">
    <property type="entry name" value="PKS_KR"/>
    <property type="match status" value="1"/>
</dbReference>
<dbReference type="PROSITE" id="PS52019">
    <property type="entry name" value="PKS_MFAS_DH"/>
    <property type="match status" value="1"/>
</dbReference>
<dbReference type="InterPro" id="IPR013968">
    <property type="entry name" value="PKS_KR"/>
</dbReference>
<dbReference type="Pfam" id="PF02801">
    <property type="entry name" value="Ketoacyl-synt_C"/>
    <property type="match status" value="1"/>
</dbReference>
<feature type="region of interest" description="Disordered" evidence="10">
    <location>
        <begin position="1375"/>
        <end position="1394"/>
    </location>
</feature>
<dbReference type="Pfam" id="PF16197">
    <property type="entry name" value="KAsynt_C_assoc"/>
    <property type="match status" value="1"/>
</dbReference>
<dbReference type="InterPro" id="IPR001227">
    <property type="entry name" value="Ac_transferase_dom_sf"/>
</dbReference>
<keyword evidence="6" id="KW-0045">Antibiotic biosynthesis</keyword>
<dbReference type="PROSITE" id="PS52004">
    <property type="entry name" value="KS3_2"/>
    <property type="match status" value="1"/>
</dbReference>
<dbReference type="PANTHER" id="PTHR43775:SF51">
    <property type="entry name" value="INACTIVE PHENOLPHTHIOCEROL SYNTHESIS POLYKETIDE SYNTHASE TYPE I PKS1-RELATED"/>
    <property type="match status" value="1"/>
</dbReference>
<proteinExistence type="predicted"/>
<dbReference type="Gene3D" id="3.40.366.10">
    <property type="entry name" value="Malonyl-Coenzyme A Acyl Carrier Protein, domain 2"/>
    <property type="match status" value="2"/>
</dbReference>
<dbReference type="Pfam" id="PF08990">
    <property type="entry name" value="Docking"/>
    <property type="match status" value="1"/>
</dbReference>
<evidence type="ECO:0000256" key="6">
    <source>
        <dbReference type="ARBA" id="ARBA00023194"/>
    </source>
</evidence>
<feature type="compositionally biased region" description="Low complexity" evidence="10">
    <location>
        <begin position="1816"/>
        <end position="1827"/>
    </location>
</feature>
<feature type="domain" description="PKS/mFAS DH" evidence="13">
    <location>
        <begin position="854"/>
        <end position="1153"/>
    </location>
</feature>
<evidence type="ECO:0000256" key="2">
    <source>
        <dbReference type="ARBA" id="ARBA00004792"/>
    </source>
</evidence>
<evidence type="ECO:0000256" key="8">
    <source>
        <dbReference type="ARBA" id="ARBA00023315"/>
    </source>
</evidence>
<evidence type="ECO:0000259" key="13">
    <source>
        <dbReference type="PROSITE" id="PS52019"/>
    </source>
</evidence>
<evidence type="ECO:0000256" key="3">
    <source>
        <dbReference type="ARBA" id="ARBA00022450"/>
    </source>
</evidence>
<keyword evidence="3" id="KW-0596">Phosphopantetheine</keyword>
<dbReference type="PROSITE" id="PS50075">
    <property type="entry name" value="CARRIER"/>
    <property type="match status" value="1"/>
</dbReference>
<dbReference type="InterPro" id="IPR057326">
    <property type="entry name" value="KR_dom"/>
</dbReference>
<dbReference type="InterPro" id="IPR042104">
    <property type="entry name" value="PKS_dehydratase_sf"/>
</dbReference>
<evidence type="ECO:0000259" key="12">
    <source>
        <dbReference type="PROSITE" id="PS52004"/>
    </source>
</evidence>
<reference evidence="14" key="1">
    <citation type="submission" date="2020-09" db="EMBL/GenBank/DDBJ databases">
        <title>Secondary metabolite and genome analysis of marine Streptomyces chumphonensis KK1-2T.</title>
        <authorList>
            <person name="Phongsopitanun W."/>
            <person name="Kanchanasin P."/>
            <person name="Pittayakhajonwut P."/>
            <person name="Suwanborirux K."/>
            <person name="Tanasupawat S."/>
        </authorList>
    </citation>
    <scope>NUCLEOTIDE SEQUENCE</scope>
    <source>
        <strain evidence="14">KK1-2</strain>
    </source>
</reference>
<sequence>MTSDPTAGAPGTSGTDAKVVDALKRLTVDLRRTRQRLREAEDAAREPVAIVGMACRYPGGVGSPEELWRLVEEERDVIAPLPDDRGWDEELYDPDPARTGKVYVTEGGFLADPAAFDAPFFAMSGREALATDPQQRLLLETSWEAVERAGIDPTTLRGSRTGVFAGVIYQDYAARLRNAPGEFEGYLGNGSTGSVASGRVAYALGLEGPAVSLDTACSSSLVALHQAVQALRSGDCTMALAGGVTVMASPLALVEFSRQRGLAADARCKAFAAGADGTALGEGVGMLLLERLSDARRHGRRVLAVVRGSAVNQDGASSGLTAPSGAAQRRVIGQALAAAGLSSADVDAVEAHGTGTELGDPIEAQALIDTYGQGRPAERPLWIGSVKSNIGHAQAAAGVAGVIKMVQAMAHGVLPRTLHVEAPNPHVAWDAGAVDLLVARRAWPDTDRPRRAGVSSFGVSGTNAHVVLEQPAPLAEATSATPGPGATGTVPWVLSGRTPEALRDQAARLAEHVAARPETAPDAVGAALACGRSVFEHRAVVLGEALGELRSALDALAAGRSAAGLVRGVVDGEARPVLVLSEQAPGAGLGWVGPLARAFPAFARRLAECAEALAAVEALPARAAGRERSEEVGALPGPEDEPVTRWAVLVALAGLWEASGVRAAAVVGVAGDGETGSGGAGGGLDVAEVAAACVAGALSLKEGARAVAHGGPAPDPSAARVPLRRATAGSGELERVAGALVERGHGLFVEVGVAGEVGARLAEALDGGPGRLVPSPLGGTDAGDGGAGALLRALAELHVSAVTVRWRAVFPEPGSDGAAPVDLPTYPFQRRRYWLADGPPTVDATAAGLVDAEHPLLGAAVDLPDGEGMLFTGRLSTAEHPWLADHTVGGRIVVPGTALVELARWAGAATGYARVADLALHAPVELTLPGSGAPAQPGRPAERAVRLHLAAPGPDGRRRLVLSTRPGAGHDWTRHVTGTLERTGAPGGTAVPEGVRGGPDLVTWPPPGATAVPVEGFHRRAAAHGIAYGPAFQGLRRVWLRDDEVFAEVTPPGGLQSEAGRYGLHPALLDAALQAWPVAHPRALAERWVPAAWHGVTAGAAGAGALRVRLAPAEGPTPDSGQAVSVWAADAAGVPVLSVVSLLSRPAEPGVTTGSGAGRDGLLRPRWTRHAPAGAAPDGPAHDAGSPAVIGSGDAVPWADGPRYPDLPALIAAVADGTQAPDVVLLPLGHAATPDDAADTAPRDVPASARAAAAGLLDVLHVWLAAPGLAGSRLVPVWTGVPGADGRPAEDTAAEGSPFVPVVAALRGLVRSARSEHPRRFGLLAVPAVPAGSANPAPDAGLLAQALRAVREEPEVAIGSDALWVPRLSAALPVTGSGSGDVREPDPEGTVLVTGGTGALGARVARRLAAGGARHLLLVSRRGEQAPGAAALAQELAASGARVTVAACDLGDRSALAAVLAAVPPAHPLTAVVHAAGVTHDATLGNQSEGHLATAFAPKVDAAWHLHELTKDTDLTQFTLFSSAAGAFGSAGQANYAAANAFLDGLARLRHAQGLPALSLAWGPWDEPSALTAALGSADRERFARSGIRTLATEDALSLFDAARATAGEPVLVPLRLDPERLREGPGAEPLPALLRGPAAAVPHAPLAEPPGPTAAPPKPPNSGTDHAEGEPHVRRLKAMAEPERRRALLALVLSHTAVVLGDVTAEEISPHQGLTDLGFDSLSGLTLQERLFEATGVELPSSLIYDHPNASAIADHLCAELAEAGPAAPDLAPALAELDRVESFLATFADEADAAARETVARRLRDLVSRWPGEASSPAPTAPRTAPESDASGAPDLTEASDDELLAVLNQMRSADGGSSTSRQHG</sequence>
<evidence type="ECO:0000256" key="10">
    <source>
        <dbReference type="SAM" id="MobiDB-lite"/>
    </source>
</evidence>
<dbReference type="GO" id="GO:0031177">
    <property type="term" value="F:phosphopantetheine binding"/>
    <property type="evidence" value="ECO:0007669"/>
    <property type="project" value="InterPro"/>
</dbReference>
<dbReference type="Pfam" id="PF21089">
    <property type="entry name" value="PKS_DH_N"/>
    <property type="match status" value="1"/>
</dbReference>
<dbReference type="Gene3D" id="3.10.129.110">
    <property type="entry name" value="Polyketide synthase dehydratase"/>
    <property type="match status" value="1"/>
</dbReference>
<dbReference type="InterPro" id="IPR016035">
    <property type="entry name" value="Acyl_Trfase/lysoPLipase"/>
</dbReference>
<dbReference type="GO" id="GO:0004315">
    <property type="term" value="F:3-oxoacyl-[acyl-carrier-protein] synthase activity"/>
    <property type="evidence" value="ECO:0007669"/>
    <property type="project" value="InterPro"/>
</dbReference>
<feature type="compositionally biased region" description="Polar residues" evidence="10">
    <location>
        <begin position="1852"/>
        <end position="1867"/>
    </location>
</feature>
<dbReference type="CDD" id="cd08956">
    <property type="entry name" value="KR_3_FAS_SDR_x"/>
    <property type="match status" value="1"/>
</dbReference>
<dbReference type="InterPro" id="IPR020841">
    <property type="entry name" value="PKS_Beta-ketoAc_synthase_dom"/>
</dbReference>
<dbReference type="InterPro" id="IPR050091">
    <property type="entry name" value="PKS_NRPS_Biosynth_Enz"/>
</dbReference>
<dbReference type="SUPFAM" id="SSF52151">
    <property type="entry name" value="FabD/lysophospholipase-like"/>
    <property type="match status" value="1"/>
</dbReference>